<evidence type="ECO:0000256" key="8">
    <source>
        <dbReference type="ARBA" id="ARBA00023075"/>
    </source>
</evidence>
<evidence type="ECO:0000256" key="10">
    <source>
        <dbReference type="HAMAP-Rule" id="MF_01394"/>
    </source>
</evidence>
<evidence type="ECO:0000256" key="11">
    <source>
        <dbReference type="RuleBase" id="RU003639"/>
    </source>
</evidence>
<protein>
    <recommendedName>
        <fullName evidence="10">NADH-quinone oxidoreductase subunit A</fullName>
        <ecNumber evidence="10">7.1.1.-</ecNumber>
    </recommendedName>
    <alternativeName>
        <fullName evidence="10">NADH dehydrogenase I subunit A</fullName>
    </alternativeName>
    <alternativeName>
        <fullName evidence="10">NDH-1 subunit A</fullName>
    </alternativeName>
    <alternativeName>
        <fullName evidence="10">NUO1</fullName>
    </alternativeName>
</protein>
<comment type="subcellular location">
    <subcellularLocation>
        <location evidence="10 11">Cell membrane</location>
        <topology evidence="10 11">Multi-pass membrane protein</topology>
    </subcellularLocation>
    <subcellularLocation>
        <location evidence="1">Membrane</location>
        <topology evidence="1">Multi-pass membrane protein</topology>
    </subcellularLocation>
</comment>
<evidence type="ECO:0000313" key="14">
    <source>
        <dbReference type="Proteomes" id="UP000032414"/>
    </source>
</evidence>
<keyword evidence="10 11" id="KW-0874">Quinone</keyword>
<keyword evidence="8 10" id="KW-0830">Ubiquinone</keyword>
<dbReference type="Proteomes" id="UP000182998">
    <property type="component" value="Unassembled WGS sequence"/>
</dbReference>
<dbReference type="GO" id="GO:0008137">
    <property type="term" value="F:NADH dehydrogenase (ubiquinone) activity"/>
    <property type="evidence" value="ECO:0007669"/>
    <property type="project" value="InterPro"/>
</dbReference>
<feature type="transmembrane region" description="Helical" evidence="10">
    <location>
        <begin position="61"/>
        <end position="82"/>
    </location>
</feature>
<dbReference type="HOGENOM" id="CLU_119549_3_1_6"/>
<evidence type="ECO:0000313" key="13">
    <source>
        <dbReference type="EMBL" id="SCX94840.1"/>
    </source>
</evidence>
<dbReference type="GO" id="GO:0048038">
    <property type="term" value="F:quinone binding"/>
    <property type="evidence" value="ECO:0007669"/>
    <property type="project" value="UniProtKB-KW"/>
</dbReference>
<dbReference type="HAMAP" id="MF_01394">
    <property type="entry name" value="NDH1_NuoA"/>
    <property type="match status" value="1"/>
</dbReference>
<reference evidence="13 15" key="3">
    <citation type="submission" date="2016-10" db="EMBL/GenBank/DDBJ databases">
        <authorList>
            <person name="Varghese N."/>
            <person name="Submissions S."/>
        </authorList>
    </citation>
    <scope>NUCLEOTIDE SEQUENCE [LARGE SCALE GENOMIC DNA]</scope>
    <source>
        <strain evidence="13 15">ATCC 33218</strain>
    </source>
</reference>
<organism evidence="12 14">
    <name type="scientific">Legionella micdadei</name>
    <name type="common">Tatlockia micdadei</name>
    <dbReference type="NCBI Taxonomy" id="451"/>
    <lineage>
        <taxon>Bacteria</taxon>
        <taxon>Pseudomonadati</taxon>
        <taxon>Pseudomonadota</taxon>
        <taxon>Gammaproteobacteria</taxon>
        <taxon>Legionellales</taxon>
        <taxon>Legionellaceae</taxon>
        <taxon>Legionella</taxon>
    </lineage>
</organism>
<feature type="transmembrane region" description="Helical" evidence="10">
    <location>
        <begin position="6"/>
        <end position="30"/>
    </location>
</feature>
<evidence type="ECO:0000313" key="15">
    <source>
        <dbReference type="Proteomes" id="UP000182998"/>
    </source>
</evidence>
<dbReference type="InterPro" id="IPR038430">
    <property type="entry name" value="NDAH_ubi_oxred_su3_sf"/>
</dbReference>
<dbReference type="InterPro" id="IPR000440">
    <property type="entry name" value="NADH_UbQ/plastoQ_OxRdtase_su3"/>
</dbReference>
<dbReference type="GO" id="GO:0050136">
    <property type="term" value="F:NADH dehydrogenase (quinone) (non-electrogenic) activity"/>
    <property type="evidence" value="ECO:0007669"/>
    <property type="project" value="UniProtKB-UniRule"/>
</dbReference>
<keyword evidence="9 10" id="KW-0472">Membrane</keyword>
<keyword evidence="12" id="KW-0560">Oxidoreductase</keyword>
<keyword evidence="7 10" id="KW-0520">NAD</keyword>
<keyword evidence="5 10" id="KW-1278">Translocase</keyword>
<dbReference type="EMBL" id="LN614830">
    <property type="protein sequence ID" value="CEG59596.1"/>
    <property type="molecule type" value="Genomic_DNA"/>
</dbReference>
<accession>A0A098GDS2</accession>
<dbReference type="InterPro" id="IPR023043">
    <property type="entry name" value="NAD(P)H_OxRDtase_bac/plastid"/>
</dbReference>
<dbReference type="EC" id="7.1.1.-" evidence="10"/>
<dbReference type="PATRIC" id="fig|451.8.peg.613"/>
<dbReference type="FunFam" id="1.20.58.1610:FF:000004">
    <property type="entry name" value="NADH-quinone oxidoreductase subunit A"/>
    <property type="match status" value="1"/>
</dbReference>
<keyword evidence="4 10" id="KW-0812">Transmembrane</keyword>
<evidence type="ECO:0000256" key="1">
    <source>
        <dbReference type="ARBA" id="ARBA00004141"/>
    </source>
</evidence>
<evidence type="ECO:0000256" key="9">
    <source>
        <dbReference type="ARBA" id="ARBA00023136"/>
    </source>
</evidence>
<evidence type="ECO:0000256" key="7">
    <source>
        <dbReference type="ARBA" id="ARBA00023027"/>
    </source>
</evidence>
<evidence type="ECO:0000256" key="5">
    <source>
        <dbReference type="ARBA" id="ARBA00022967"/>
    </source>
</evidence>
<dbReference type="KEGG" id="tmc:LMI_0233"/>
<comment type="function">
    <text evidence="10">NDH-1 shuttles electrons from NADH, via FMN and iron-sulfur (Fe-S) centers, to quinones in the respiratory chain. The immediate electron acceptor for the enzyme in this species is believed to be ubiquinone. Couples the redox reaction to proton translocation (for every two electrons transferred, four hydrogen ions are translocated across the cytoplasmic membrane), and thus conserves the redox energy in a proton gradient.</text>
</comment>
<evidence type="ECO:0000256" key="2">
    <source>
        <dbReference type="ARBA" id="ARBA00008472"/>
    </source>
</evidence>
<name>A0A098GDS2_LEGMI</name>
<keyword evidence="10" id="KW-1003">Cell membrane</keyword>
<comment type="subunit">
    <text evidence="10">NDH-1 is composed of 14 different subunits. Subunits NuoA, H, J, K, L, M, N constitute the membrane sector of the complex.</text>
</comment>
<reference evidence="14" key="2">
    <citation type="submission" date="2014-09" db="EMBL/GenBank/DDBJ databases">
        <authorList>
            <person name="Gomez-Valero L."/>
        </authorList>
    </citation>
    <scope>NUCLEOTIDE SEQUENCE [LARGE SCALE GENOMIC DNA]</scope>
    <source>
        <strain evidence="14">ATCC33218</strain>
    </source>
</reference>
<dbReference type="Pfam" id="PF00507">
    <property type="entry name" value="Oxidored_q4"/>
    <property type="match status" value="1"/>
</dbReference>
<reference evidence="12" key="1">
    <citation type="submission" date="2014-09" db="EMBL/GenBank/DDBJ databases">
        <authorList>
            <person name="GOMEZ-VALERO Laura"/>
        </authorList>
    </citation>
    <scope>NUCLEOTIDE SEQUENCE</scope>
    <source>
        <strain evidence="12">ATCC33218</strain>
    </source>
</reference>
<dbReference type="GO" id="GO:0005886">
    <property type="term" value="C:plasma membrane"/>
    <property type="evidence" value="ECO:0007669"/>
    <property type="project" value="UniProtKB-SubCell"/>
</dbReference>
<gene>
    <name evidence="10 12" type="primary">nuoA</name>
    <name evidence="12" type="ORF">LMI_0233</name>
    <name evidence="13" type="ORF">SAMN02982997_00466</name>
</gene>
<dbReference type="GO" id="GO:0030964">
    <property type="term" value="C:NADH dehydrogenase complex"/>
    <property type="evidence" value="ECO:0007669"/>
    <property type="project" value="TreeGrafter"/>
</dbReference>
<proteinExistence type="inferred from homology"/>
<evidence type="ECO:0000313" key="12">
    <source>
        <dbReference type="EMBL" id="CEG59596.1"/>
    </source>
</evidence>
<dbReference type="STRING" id="451.B6N58_01105"/>
<dbReference type="AlphaFoldDB" id="A0A098GDS2"/>
<feature type="transmembrane region" description="Helical" evidence="10">
    <location>
        <begin position="88"/>
        <end position="109"/>
    </location>
</feature>
<dbReference type="PANTHER" id="PTHR11058:SF9">
    <property type="entry name" value="NADH-UBIQUINONE OXIDOREDUCTASE CHAIN 3"/>
    <property type="match status" value="1"/>
</dbReference>
<dbReference type="Gene3D" id="1.20.58.1610">
    <property type="entry name" value="NADH:ubiquinone/plastoquinone oxidoreductase, chain 3"/>
    <property type="match status" value="1"/>
</dbReference>
<dbReference type="EMBL" id="FMVN01000002">
    <property type="protein sequence ID" value="SCX94840.1"/>
    <property type="molecule type" value="Genomic_DNA"/>
</dbReference>
<sequence length="119" mass="13391">MMLSQYLPILVFIIIALIIGLAMLGAGALLGTHNPDAAKNSPYECGFGPFENAHLPFDVRFYLVAILFIIFDLETAFFVPWAVVLRKIGWFGFSAMMVFLGLLVIGFIFEWKRGALEWE</sequence>
<evidence type="ECO:0000256" key="3">
    <source>
        <dbReference type="ARBA" id="ARBA00022448"/>
    </source>
</evidence>
<keyword evidence="6 10" id="KW-1133">Transmembrane helix</keyword>
<comment type="similarity">
    <text evidence="2 10 11">Belongs to the complex I subunit 3 family.</text>
</comment>
<keyword evidence="15" id="KW-1185">Reference proteome</keyword>
<keyword evidence="3 10" id="KW-0813">Transport</keyword>
<dbReference type="Proteomes" id="UP000032414">
    <property type="component" value="Chromosome I"/>
</dbReference>
<comment type="catalytic activity">
    <reaction evidence="10 11">
        <text>a quinone + NADH + 5 H(+)(in) = a quinol + NAD(+) + 4 H(+)(out)</text>
        <dbReference type="Rhea" id="RHEA:57888"/>
        <dbReference type="ChEBI" id="CHEBI:15378"/>
        <dbReference type="ChEBI" id="CHEBI:24646"/>
        <dbReference type="ChEBI" id="CHEBI:57540"/>
        <dbReference type="ChEBI" id="CHEBI:57945"/>
        <dbReference type="ChEBI" id="CHEBI:132124"/>
    </reaction>
</comment>
<evidence type="ECO:0000256" key="6">
    <source>
        <dbReference type="ARBA" id="ARBA00022989"/>
    </source>
</evidence>
<dbReference type="PANTHER" id="PTHR11058">
    <property type="entry name" value="NADH-UBIQUINONE OXIDOREDUCTASE CHAIN 3"/>
    <property type="match status" value="1"/>
</dbReference>
<evidence type="ECO:0000256" key="4">
    <source>
        <dbReference type="ARBA" id="ARBA00022692"/>
    </source>
</evidence>